<evidence type="ECO:0000313" key="2">
    <source>
        <dbReference type="EMBL" id="KAF7176339.1"/>
    </source>
</evidence>
<gene>
    <name evidence="2" type="ORF">CNMCM7691_002264</name>
</gene>
<accession>A0A8H6V5V2</accession>
<feature type="compositionally biased region" description="Basic and acidic residues" evidence="1">
    <location>
        <begin position="52"/>
        <end position="64"/>
    </location>
</feature>
<dbReference type="EMBL" id="JACBAG010001913">
    <property type="protein sequence ID" value="KAF7176339.1"/>
    <property type="molecule type" value="Genomic_DNA"/>
</dbReference>
<evidence type="ECO:0008006" key="4">
    <source>
        <dbReference type="Google" id="ProtNLM"/>
    </source>
</evidence>
<protein>
    <recommendedName>
        <fullName evidence="4">Zn(2)-C6 fungal-type domain-containing protein</fullName>
    </recommendedName>
</protein>
<feature type="compositionally biased region" description="Basic and acidic residues" evidence="1">
    <location>
        <begin position="78"/>
        <end position="98"/>
    </location>
</feature>
<comment type="caution">
    <text evidence="2">The sequence shown here is derived from an EMBL/GenBank/DDBJ whole genome shotgun (WGS) entry which is preliminary data.</text>
</comment>
<reference evidence="2" key="1">
    <citation type="submission" date="2020-06" db="EMBL/GenBank/DDBJ databases">
        <title>Draft genome sequences of strains closely related to Aspergillus parafelis and Aspergillus hiratsukae.</title>
        <authorList>
            <person name="Dos Santos R.A.C."/>
            <person name="Rivero-Menendez O."/>
            <person name="Steenwyk J.L."/>
            <person name="Mead M.E."/>
            <person name="Goldman G.H."/>
            <person name="Alastruey-Izquierdo A."/>
            <person name="Rokas A."/>
        </authorList>
    </citation>
    <scope>NUCLEOTIDE SEQUENCE</scope>
    <source>
        <strain evidence="2">CNM-CM7691</strain>
    </source>
</reference>
<dbReference type="Proteomes" id="UP000641853">
    <property type="component" value="Unassembled WGS sequence"/>
</dbReference>
<sequence>MRTQVRCTGERSGCSRCSNLQSECIYAISRVGKVPGIRARGNRASTQTVHDSGLRSESPSDTHHRLPNSRTPEETGDQDMRDSRRPEVETPNHSRSDPIPEAGPALLSPPSTGLYADLCDANTDKPADAFECADLFILPSQLLASDHEPLQSLHLNHGSQRQSTLDSFHKTTPPASIPALPDLDLHTHDLHQMDLSLSALDNCSTGRRAVGSPSYMHHSTLGFPASTSYAEPVAQLACESDFGRGHSYQNRTILTCNRLVEFLEHRIQRGVVALDVVMHTNKMTLGEISRMLGQGAHREQLNCAMLLLIAVEQIVTLFERSVRQGWAADRGSGEIGARELEEAMPGTGADGGNMLPHLRFGLFQISQDEQRALRSYLLQRELQRCQRVLENLREAIALEPNPCTQLDERVRKLSSAV</sequence>
<feature type="region of interest" description="Disordered" evidence="1">
    <location>
        <begin position="38"/>
        <end position="108"/>
    </location>
</feature>
<evidence type="ECO:0000256" key="1">
    <source>
        <dbReference type="SAM" id="MobiDB-lite"/>
    </source>
</evidence>
<evidence type="ECO:0000313" key="3">
    <source>
        <dbReference type="Proteomes" id="UP000641853"/>
    </source>
</evidence>
<proteinExistence type="predicted"/>
<name>A0A8H6V5V2_9EURO</name>
<organism evidence="2 3">
    <name type="scientific">Aspergillus felis</name>
    <dbReference type="NCBI Taxonomy" id="1287682"/>
    <lineage>
        <taxon>Eukaryota</taxon>
        <taxon>Fungi</taxon>
        <taxon>Dikarya</taxon>
        <taxon>Ascomycota</taxon>
        <taxon>Pezizomycotina</taxon>
        <taxon>Eurotiomycetes</taxon>
        <taxon>Eurotiomycetidae</taxon>
        <taxon>Eurotiales</taxon>
        <taxon>Aspergillaceae</taxon>
        <taxon>Aspergillus</taxon>
        <taxon>Aspergillus subgen. Fumigati</taxon>
    </lineage>
</organism>
<keyword evidence="3" id="KW-1185">Reference proteome</keyword>
<dbReference type="AlphaFoldDB" id="A0A8H6V5V2"/>